<dbReference type="AlphaFoldDB" id="A0A840C967"/>
<dbReference type="RefSeq" id="WP_246373195.1">
    <property type="nucleotide sequence ID" value="NZ_JACIEN010000005.1"/>
</dbReference>
<dbReference type="InterPro" id="IPR015424">
    <property type="entry name" value="PyrdxlP-dep_Trfase"/>
</dbReference>
<dbReference type="InterPro" id="IPR015422">
    <property type="entry name" value="PyrdxlP-dep_Trfase_small"/>
</dbReference>
<dbReference type="InterPro" id="IPR015421">
    <property type="entry name" value="PyrdxlP-dep_Trfase_major"/>
</dbReference>
<dbReference type="Pfam" id="PF00155">
    <property type="entry name" value="Aminotran_1_2"/>
    <property type="match status" value="1"/>
</dbReference>
<dbReference type="CDD" id="cd07377">
    <property type="entry name" value="WHTH_GntR"/>
    <property type="match status" value="1"/>
</dbReference>
<keyword evidence="9" id="KW-1185">Reference proteome</keyword>
<keyword evidence="3" id="KW-0805">Transcription regulation</keyword>
<evidence type="ECO:0000313" key="8">
    <source>
        <dbReference type="EMBL" id="MBB4018867.1"/>
    </source>
</evidence>
<evidence type="ECO:0000256" key="3">
    <source>
        <dbReference type="ARBA" id="ARBA00023015"/>
    </source>
</evidence>
<evidence type="ECO:0000313" key="9">
    <source>
        <dbReference type="Proteomes" id="UP000577362"/>
    </source>
</evidence>
<dbReference type="Pfam" id="PF00392">
    <property type="entry name" value="GntR"/>
    <property type="match status" value="1"/>
</dbReference>
<keyword evidence="2" id="KW-0663">Pyridoxal phosphate</keyword>
<keyword evidence="4 8" id="KW-0238">DNA-binding</keyword>
<dbReference type="InterPro" id="IPR000524">
    <property type="entry name" value="Tscrpt_reg_HTH_GntR"/>
</dbReference>
<dbReference type="SUPFAM" id="SSF53383">
    <property type="entry name" value="PLP-dependent transferases"/>
    <property type="match status" value="1"/>
</dbReference>
<dbReference type="InterPro" id="IPR051446">
    <property type="entry name" value="HTH_trans_reg/aminotransferase"/>
</dbReference>
<protein>
    <submittedName>
        <fullName evidence="8">DNA-binding transcriptional MocR family regulator</fullName>
    </submittedName>
</protein>
<dbReference type="Gene3D" id="3.90.1150.10">
    <property type="entry name" value="Aspartate Aminotransferase, domain 1"/>
    <property type="match status" value="1"/>
</dbReference>
<feature type="domain" description="HTH gntR-type" evidence="7">
    <location>
        <begin position="36"/>
        <end position="104"/>
    </location>
</feature>
<proteinExistence type="inferred from homology"/>
<dbReference type="InterPro" id="IPR036388">
    <property type="entry name" value="WH-like_DNA-bd_sf"/>
</dbReference>
<dbReference type="Gene3D" id="1.10.10.10">
    <property type="entry name" value="Winged helix-like DNA-binding domain superfamily/Winged helix DNA-binding domain"/>
    <property type="match status" value="1"/>
</dbReference>
<evidence type="ECO:0000256" key="6">
    <source>
        <dbReference type="SAM" id="MobiDB-lite"/>
    </source>
</evidence>
<accession>A0A840C967</accession>
<dbReference type="GO" id="GO:0003700">
    <property type="term" value="F:DNA-binding transcription factor activity"/>
    <property type="evidence" value="ECO:0007669"/>
    <property type="project" value="InterPro"/>
</dbReference>
<dbReference type="PROSITE" id="PS50949">
    <property type="entry name" value="HTH_GNTR"/>
    <property type="match status" value="1"/>
</dbReference>
<dbReference type="Proteomes" id="UP000577362">
    <property type="component" value="Unassembled WGS sequence"/>
</dbReference>
<evidence type="ECO:0000256" key="2">
    <source>
        <dbReference type="ARBA" id="ARBA00022898"/>
    </source>
</evidence>
<sequence length="488" mass="52323">MVRHIEIDAGGEAGHGEAASGSAGGWHPLLPRRPGATKHKLLTEAIIADIEGGLLPPRARMPTHRELARRIGVSVQTVSISYKEAERLGYLSGEVGRGTFVRSRITEQADRFMLDRSPGDKADLSIIRAVYTEAHERASRAMMTALAEADNSAFMRPCRPIAGLDAHRAAGQQWVARLGVSTDRNRILITNGAAHGLFLAVAAVVRRGDVVLTESLTDHGIIGLANVLGFTLRGLPTDGEGVLVEAFEVACRSGDVAALVMVPTLGNPTSHVAGAERRRQIAEVARRHGVFVIEDEVYKPLVAEPLPAYAELLPDLAFFVTSFTKSVLTGLRVGYLVVPPQYAIRVASILRVTSWSATNLAAEIATRWVEDGTADELVALQRAEAQARQAIVADVLGPYVAGSHPLSLSAWLAVPPHWSEDGLVRQLARRGIAVTPSDPFVASEERPAGGIRICLGGRLSHAALRETLEAVRDTFAQLPPIYDVDAIA</sequence>
<dbReference type="InterPro" id="IPR036390">
    <property type="entry name" value="WH_DNA-bd_sf"/>
</dbReference>
<evidence type="ECO:0000256" key="4">
    <source>
        <dbReference type="ARBA" id="ARBA00023125"/>
    </source>
</evidence>
<comment type="caution">
    <text evidence="8">The sequence shown here is derived from an EMBL/GenBank/DDBJ whole genome shotgun (WGS) entry which is preliminary data.</text>
</comment>
<dbReference type="Gene3D" id="3.40.640.10">
    <property type="entry name" value="Type I PLP-dependent aspartate aminotransferase-like (Major domain)"/>
    <property type="match status" value="1"/>
</dbReference>
<dbReference type="PANTHER" id="PTHR46577:SF1">
    <property type="entry name" value="HTH-TYPE TRANSCRIPTIONAL REGULATORY PROTEIN GABR"/>
    <property type="match status" value="1"/>
</dbReference>
<dbReference type="CDD" id="cd00609">
    <property type="entry name" value="AAT_like"/>
    <property type="match status" value="1"/>
</dbReference>
<comment type="similarity">
    <text evidence="1">In the C-terminal section; belongs to the class-I pyridoxal-phosphate-dependent aminotransferase family.</text>
</comment>
<dbReference type="SMART" id="SM00345">
    <property type="entry name" value="HTH_GNTR"/>
    <property type="match status" value="1"/>
</dbReference>
<evidence type="ECO:0000256" key="5">
    <source>
        <dbReference type="ARBA" id="ARBA00023163"/>
    </source>
</evidence>
<dbReference type="GO" id="GO:0030170">
    <property type="term" value="F:pyridoxal phosphate binding"/>
    <property type="evidence" value="ECO:0007669"/>
    <property type="project" value="InterPro"/>
</dbReference>
<reference evidence="8 9" key="1">
    <citation type="submission" date="2020-08" db="EMBL/GenBank/DDBJ databases">
        <title>Genomic Encyclopedia of Type Strains, Phase IV (KMG-IV): sequencing the most valuable type-strain genomes for metagenomic binning, comparative biology and taxonomic classification.</title>
        <authorList>
            <person name="Goeker M."/>
        </authorList>
    </citation>
    <scope>NUCLEOTIDE SEQUENCE [LARGE SCALE GENOMIC DNA]</scope>
    <source>
        <strain evidence="8 9">DSM 103737</strain>
    </source>
</reference>
<dbReference type="EMBL" id="JACIEN010000005">
    <property type="protein sequence ID" value="MBB4018867.1"/>
    <property type="molecule type" value="Genomic_DNA"/>
</dbReference>
<dbReference type="PANTHER" id="PTHR46577">
    <property type="entry name" value="HTH-TYPE TRANSCRIPTIONAL REGULATORY PROTEIN GABR"/>
    <property type="match status" value="1"/>
</dbReference>
<organism evidence="8 9">
    <name type="scientific">Chelatococcus caeni</name>
    <dbReference type="NCBI Taxonomy" id="1348468"/>
    <lineage>
        <taxon>Bacteria</taxon>
        <taxon>Pseudomonadati</taxon>
        <taxon>Pseudomonadota</taxon>
        <taxon>Alphaproteobacteria</taxon>
        <taxon>Hyphomicrobiales</taxon>
        <taxon>Chelatococcaceae</taxon>
        <taxon>Chelatococcus</taxon>
    </lineage>
</organism>
<gene>
    <name evidence="8" type="ORF">GGR16_003914</name>
</gene>
<feature type="region of interest" description="Disordered" evidence="6">
    <location>
        <begin position="7"/>
        <end position="29"/>
    </location>
</feature>
<evidence type="ECO:0000256" key="1">
    <source>
        <dbReference type="ARBA" id="ARBA00005384"/>
    </source>
</evidence>
<evidence type="ECO:0000259" key="7">
    <source>
        <dbReference type="PROSITE" id="PS50949"/>
    </source>
</evidence>
<name>A0A840C967_9HYPH</name>
<dbReference type="InterPro" id="IPR004839">
    <property type="entry name" value="Aminotransferase_I/II_large"/>
</dbReference>
<dbReference type="GO" id="GO:0003677">
    <property type="term" value="F:DNA binding"/>
    <property type="evidence" value="ECO:0007669"/>
    <property type="project" value="UniProtKB-KW"/>
</dbReference>
<keyword evidence="5" id="KW-0804">Transcription</keyword>
<dbReference type="SUPFAM" id="SSF46785">
    <property type="entry name" value="Winged helix' DNA-binding domain"/>
    <property type="match status" value="1"/>
</dbReference>